<keyword evidence="1" id="KW-0472">Membrane</keyword>
<feature type="domain" description="Protein FecR C-terminal" evidence="3">
    <location>
        <begin position="246"/>
        <end position="315"/>
    </location>
</feature>
<dbReference type="FunFam" id="2.60.120.1440:FF:000001">
    <property type="entry name" value="Putative anti-sigma factor"/>
    <property type="match status" value="1"/>
</dbReference>
<evidence type="ECO:0000256" key="1">
    <source>
        <dbReference type="SAM" id="Phobius"/>
    </source>
</evidence>
<comment type="caution">
    <text evidence="4">The sequence shown here is derived from an EMBL/GenBank/DDBJ whole genome shotgun (WGS) entry which is preliminary data.</text>
</comment>
<keyword evidence="5" id="KW-1185">Reference proteome</keyword>
<feature type="transmembrane region" description="Helical" evidence="1">
    <location>
        <begin position="71"/>
        <end position="91"/>
    </location>
</feature>
<dbReference type="Gene3D" id="3.55.50.30">
    <property type="match status" value="1"/>
</dbReference>
<dbReference type="EMBL" id="JAKKDU010000006">
    <property type="protein sequence ID" value="MCF7567984.1"/>
    <property type="molecule type" value="Genomic_DNA"/>
</dbReference>
<dbReference type="Proteomes" id="UP001199795">
    <property type="component" value="Unassembled WGS sequence"/>
</dbReference>
<dbReference type="InterPro" id="IPR012373">
    <property type="entry name" value="Ferrdict_sens_TM"/>
</dbReference>
<dbReference type="PIRSF" id="PIRSF018266">
    <property type="entry name" value="FecR"/>
    <property type="match status" value="1"/>
</dbReference>
<protein>
    <submittedName>
        <fullName evidence="4">DUF4974 domain-containing protein</fullName>
    </submittedName>
</protein>
<dbReference type="AlphaFoldDB" id="A0AAE3JL84"/>
<organism evidence="4 5">
    <name type="scientific">Wocania arenilitoris</name>
    <dbReference type="NCBI Taxonomy" id="2044858"/>
    <lineage>
        <taxon>Bacteria</taxon>
        <taxon>Pseudomonadati</taxon>
        <taxon>Bacteroidota</taxon>
        <taxon>Flavobacteriia</taxon>
        <taxon>Flavobacteriales</taxon>
        <taxon>Flavobacteriaceae</taxon>
        <taxon>Wocania</taxon>
    </lineage>
</organism>
<dbReference type="RefSeq" id="WP_237239331.1">
    <property type="nucleotide sequence ID" value="NZ_JAKKDU010000006.1"/>
</dbReference>
<reference evidence="4" key="1">
    <citation type="submission" date="2022-01" db="EMBL/GenBank/DDBJ databases">
        <title>Draft genome sequence of Sabulilitoribacter arenilitoris KCTC 52401.</title>
        <authorList>
            <person name="Oh J.-S."/>
        </authorList>
    </citation>
    <scope>NUCLEOTIDE SEQUENCE</scope>
    <source>
        <strain evidence="4">HMF6543</strain>
    </source>
</reference>
<feature type="domain" description="FecR protein" evidence="2">
    <location>
        <begin position="110"/>
        <end position="202"/>
    </location>
</feature>
<dbReference type="InterPro" id="IPR006860">
    <property type="entry name" value="FecR"/>
</dbReference>
<name>A0AAE3JL84_9FLAO</name>
<proteinExistence type="predicted"/>
<keyword evidence="1" id="KW-1133">Transmembrane helix</keyword>
<evidence type="ECO:0000313" key="4">
    <source>
        <dbReference type="EMBL" id="MCF7567984.1"/>
    </source>
</evidence>
<evidence type="ECO:0000313" key="5">
    <source>
        <dbReference type="Proteomes" id="UP001199795"/>
    </source>
</evidence>
<keyword evidence="1" id="KW-0812">Transmembrane</keyword>
<dbReference type="PANTHER" id="PTHR30273">
    <property type="entry name" value="PERIPLASMIC SIGNAL SENSOR AND SIGMA FACTOR ACTIVATOR FECR-RELATED"/>
    <property type="match status" value="1"/>
</dbReference>
<dbReference type="Gene3D" id="2.60.120.1440">
    <property type="match status" value="1"/>
</dbReference>
<sequence>MTQKELDKIIEKYLQEKATQEEINHIENLEQFAKNKIKDKVFRSKIEKEEIKDAIFRKVQKNVQQKTNYRAWLRVAASIAILISIGIGYYFNSVNENAIETQTIAYITKETTLGQKSIITLPDGSTVKLNSGSKITFPEKFSDSIRDISLEGEAFFEVVKNEHKPFVITSNKLTTTVLGTTFNVEAYTDKTDVKVTLATGKVSIYAEGEKAILIPSEQIVFNKEDKKIIKKKVDVQRYLEWKDGILRFENATLEKAVDKIEKWYNVTIEFENKNLSKCTFTGVFKNERLQTILEHLVFVKQNVKYEFVSERKIIIRGRCTN</sequence>
<dbReference type="PANTHER" id="PTHR30273:SF2">
    <property type="entry name" value="PROTEIN FECR"/>
    <property type="match status" value="1"/>
</dbReference>
<dbReference type="InterPro" id="IPR032508">
    <property type="entry name" value="FecR_C"/>
</dbReference>
<evidence type="ECO:0000259" key="2">
    <source>
        <dbReference type="Pfam" id="PF04773"/>
    </source>
</evidence>
<dbReference type="Pfam" id="PF16344">
    <property type="entry name" value="FecR_C"/>
    <property type="match status" value="1"/>
</dbReference>
<dbReference type="GO" id="GO:0016989">
    <property type="term" value="F:sigma factor antagonist activity"/>
    <property type="evidence" value="ECO:0007669"/>
    <property type="project" value="TreeGrafter"/>
</dbReference>
<dbReference type="Pfam" id="PF04773">
    <property type="entry name" value="FecR"/>
    <property type="match status" value="1"/>
</dbReference>
<accession>A0AAE3JL84</accession>
<gene>
    <name evidence="4" type="ORF">L3X37_06335</name>
</gene>
<evidence type="ECO:0000259" key="3">
    <source>
        <dbReference type="Pfam" id="PF16344"/>
    </source>
</evidence>